<name>A0A318JD13_9BURK</name>
<organism evidence="2 3">
    <name type="scientific">Undibacterium pigrum</name>
    <dbReference type="NCBI Taxonomy" id="401470"/>
    <lineage>
        <taxon>Bacteria</taxon>
        <taxon>Pseudomonadati</taxon>
        <taxon>Pseudomonadota</taxon>
        <taxon>Betaproteobacteria</taxon>
        <taxon>Burkholderiales</taxon>
        <taxon>Oxalobacteraceae</taxon>
        <taxon>Undibacterium</taxon>
    </lineage>
</organism>
<keyword evidence="1" id="KW-0812">Transmembrane</keyword>
<feature type="transmembrane region" description="Helical" evidence="1">
    <location>
        <begin position="109"/>
        <end position="131"/>
    </location>
</feature>
<protein>
    <recommendedName>
        <fullName evidence="4">Yip1 domain-containing protein</fullName>
    </recommendedName>
</protein>
<evidence type="ECO:0000313" key="2">
    <source>
        <dbReference type="EMBL" id="PXX44944.1"/>
    </source>
</evidence>
<dbReference type="Proteomes" id="UP000247792">
    <property type="component" value="Unassembled WGS sequence"/>
</dbReference>
<proteinExistence type="predicted"/>
<keyword evidence="3" id="KW-1185">Reference proteome</keyword>
<evidence type="ECO:0000313" key="3">
    <source>
        <dbReference type="Proteomes" id="UP000247792"/>
    </source>
</evidence>
<feature type="transmembrane region" description="Helical" evidence="1">
    <location>
        <begin position="20"/>
        <end position="53"/>
    </location>
</feature>
<evidence type="ECO:0008006" key="4">
    <source>
        <dbReference type="Google" id="ProtNLM"/>
    </source>
</evidence>
<accession>A0A318JD13</accession>
<keyword evidence="1" id="KW-0472">Membrane</keyword>
<dbReference type="AlphaFoldDB" id="A0A318JD13"/>
<sequence length="136" mass="14656">MIDYFSNAIKNEHIVTWGQAVRALLISIPVFVLFLIVSTVVVAGVVVLAGFAGQGGHGTNPGNTEFFNSAFSYVKIFGLITFLSSLAVIRAICLCIAAMCQASYGKTNIVFFICTGVLAAVLLMMMVYFTYLRPSP</sequence>
<dbReference type="EMBL" id="QJKB01000002">
    <property type="protein sequence ID" value="PXX44944.1"/>
    <property type="molecule type" value="Genomic_DNA"/>
</dbReference>
<dbReference type="RefSeq" id="WP_110254433.1">
    <property type="nucleotide sequence ID" value="NZ_QJKB01000002.1"/>
</dbReference>
<comment type="caution">
    <text evidence="2">The sequence shown here is derived from an EMBL/GenBank/DDBJ whole genome shotgun (WGS) entry which is preliminary data.</text>
</comment>
<reference evidence="2 3" key="1">
    <citation type="submission" date="2018-05" db="EMBL/GenBank/DDBJ databases">
        <title>Genomic Encyclopedia of Type Strains, Phase IV (KMG-IV): sequencing the most valuable type-strain genomes for metagenomic binning, comparative biology and taxonomic classification.</title>
        <authorList>
            <person name="Goeker M."/>
        </authorList>
    </citation>
    <scope>NUCLEOTIDE SEQUENCE [LARGE SCALE GENOMIC DNA]</scope>
    <source>
        <strain evidence="2 3">DSM 19792</strain>
    </source>
</reference>
<evidence type="ECO:0000256" key="1">
    <source>
        <dbReference type="SAM" id="Phobius"/>
    </source>
</evidence>
<gene>
    <name evidence="2" type="ORF">DFR42_102156</name>
</gene>
<keyword evidence="1" id="KW-1133">Transmembrane helix</keyword>
<feature type="transmembrane region" description="Helical" evidence="1">
    <location>
        <begin position="73"/>
        <end position="97"/>
    </location>
</feature>